<dbReference type="PANTHER" id="PTHR11102:SF147">
    <property type="entry name" value="SEL1L ADAPTOR SUBUNIT OF ERAD E3 UBIQUITIN LIGASE"/>
    <property type="match status" value="1"/>
</dbReference>
<keyword evidence="2" id="KW-0472">Membrane</keyword>
<dbReference type="InterPro" id="IPR050767">
    <property type="entry name" value="Sel1_AlgK"/>
</dbReference>
<feature type="signal peptide" evidence="3">
    <location>
        <begin position="1"/>
        <end position="24"/>
    </location>
</feature>
<reference evidence="4" key="2">
    <citation type="submission" date="2022-01" db="EMBL/GenBank/DDBJ databases">
        <authorList>
            <person name="Hirooka S."/>
            <person name="Miyagishima S.Y."/>
        </authorList>
    </citation>
    <scope>NUCLEOTIDE SEQUENCE</scope>
    <source>
        <strain evidence="4">NBRC 102759</strain>
    </source>
</reference>
<keyword evidence="2" id="KW-0812">Transmembrane</keyword>
<dbReference type="Proteomes" id="UP001061958">
    <property type="component" value="Unassembled WGS sequence"/>
</dbReference>
<evidence type="ECO:0000313" key="4">
    <source>
        <dbReference type="EMBL" id="GJQ10311.1"/>
    </source>
</evidence>
<keyword evidence="5" id="KW-1185">Reference proteome</keyword>
<sequence length="949" mass="108480">MCRAIPFVLFSFLLYLLLLQNIVAEQLPLVSNSITNDTLSSQESLQPDDSPLLESSSHSVTESSSFDQYSEQAQNFTIFGKNFGKARMIGYGEGQYHREDNVSLDELEKEPLLKVLIDGSHVSKVYVHNDTAISFVLNSSRIYPDSVIEVVQGDKKTARIPISLIPSSKTIPLSKEGEKDKSTETRFNSKDSSYHFYWRLLEQLTSEQNRNRTVYFEQGVEYLNRAIYILQDQQSPLGTLALLKDPMNEAKRLAILSLESFLLGSVQGDDGCMATLGALYLSGLSDCIPQNLSFAYLFLAKAADYGNPDAQALLGMVLASSFSNTFLHTIDEDPKKFSTRLRYLANWFSRDHFAIKEISVLESFNRLPNGFFSNHLEELLNLESEQRYAIALLLWTFAAEGGSDYAQSALGFRYLYGIGVPRDCIKSAYYYKRAAWQTIRQSFIEPYISSLSPFNAFTEEKEEMNITLRDGVRLSLMGRPSLPYSSGEITLLFNHEAWIKDRQATNDIIEYKYHEAENNDGKSELFLGELFLSGAYGVNQDFERAAEYFERASLHGYPQGNTLLGIFSLFGLANREKNETVAWQLFHEAAQVEDAQAYNAIGYCYYYGIGTEKNISKAVHWFRDAASKGSVDALYNLGMLSWKGLDEYQNIPNAYSYFLKASKHGHSHATYRLGELVFSEPSVIVTGDRCTKAALYFKFVAQRGRPTYLMSRAFRAMSSRDYATGLLRYVQAALAGVETAQYNAAYMYEHGLGLAYGGKRNIFSKIQYWKSRLGFHSSLVSKDLFIYQNAHYYYRLSARQGNPYSQLKIGDLFYDGYLNDNHSIGYRKAAEAYLKATEMGNAEASFNLGFMYFKGIGLARDFHLAKRYYDISVNLYPEGMIPVKIALHILEWFQIYHRWIEIIFQRWLRFKLLWVQLSKALEMLSHWMSLSVWIAMALLTWWIYRRIFS</sequence>
<proteinExistence type="inferred from homology"/>
<dbReference type="InterPro" id="IPR006597">
    <property type="entry name" value="Sel1-like"/>
</dbReference>
<organism evidence="4 5">
    <name type="scientific">Galdieria partita</name>
    <dbReference type="NCBI Taxonomy" id="83374"/>
    <lineage>
        <taxon>Eukaryota</taxon>
        <taxon>Rhodophyta</taxon>
        <taxon>Bangiophyceae</taxon>
        <taxon>Galdieriales</taxon>
        <taxon>Galdieriaceae</taxon>
        <taxon>Galdieria</taxon>
    </lineage>
</organism>
<name>A0A9C7PTQ4_9RHOD</name>
<evidence type="ECO:0000256" key="3">
    <source>
        <dbReference type="SAM" id="SignalP"/>
    </source>
</evidence>
<evidence type="ECO:0000256" key="2">
    <source>
        <dbReference type="SAM" id="Phobius"/>
    </source>
</evidence>
<keyword evidence="2" id="KW-1133">Transmembrane helix</keyword>
<dbReference type="SUPFAM" id="SSF81901">
    <property type="entry name" value="HCP-like"/>
    <property type="match status" value="5"/>
</dbReference>
<keyword evidence="3" id="KW-0732">Signal</keyword>
<gene>
    <name evidence="4" type="ORF">GpartN1_g2102.t1</name>
</gene>
<comment type="caution">
    <text evidence="4">The sequence shown here is derived from an EMBL/GenBank/DDBJ whole genome shotgun (WGS) entry which is preliminary data.</text>
</comment>
<dbReference type="PANTHER" id="PTHR11102">
    <property type="entry name" value="SEL-1-LIKE PROTEIN"/>
    <property type="match status" value="1"/>
</dbReference>
<protein>
    <submittedName>
        <fullName evidence="4">Uncharacterized protein</fullName>
    </submittedName>
</protein>
<reference evidence="4" key="1">
    <citation type="journal article" date="2022" name="Proc. Natl. Acad. Sci. U.S.A.">
        <title>Life cycle and functional genomics of the unicellular red alga Galdieria for elucidating algal and plant evolution and industrial use.</title>
        <authorList>
            <person name="Hirooka S."/>
            <person name="Itabashi T."/>
            <person name="Ichinose T.M."/>
            <person name="Onuma R."/>
            <person name="Fujiwara T."/>
            <person name="Yamashita S."/>
            <person name="Jong L.W."/>
            <person name="Tomita R."/>
            <person name="Iwane A.H."/>
            <person name="Miyagishima S.Y."/>
        </authorList>
    </citation>
    <scope>NUCLEOTIDE SEQUENCE</scope>
    <source>
        <strain evidence="4">NBRC 102759</strain>
    </source>
</reference>
<dbReference type="SMART" id="SM00671">
    <property type="entry name" value="SEL1"/>
    <property type="match status" value="9"/>
</dbReference>
<evidence type="ECO:0000313" key="5">
    <source>
        <dbReference type="Proteomes" id="UP001061958"/>
    </source>
</evidence>
<comment type="similarity">
    <text evidence="1">Belongs to the sel-1 family.</text>
</comment>
<feature type="chain" id="PRO_5038417019" evidence="3">
    <location>
        <begin position="25"/>
        <end position="949"/>
    </location>
</feature>
<dbReference type="Pfam" id="PF08238">
    <property type="entry name" value="Sel1"/>
    <property type="match status" value="9"/>
</dbReference>
<dbReference type="InterPro" id="IPR011990">
    <property type="entry name" value="TPR-like_helical_dom_sf"/>
</dbReference>
<dbReference type="Gene3D" id="1.25.40.10">
    <property type="entry name" value="Tetratricopeptide repeat domain"/>
    <property type="match status" value="2"/>
</dbReference>
<evidence type="ECO:0000256" key="1">
    <source>
        <dbReference type="ARBA" id="ARBA00038101"/>
    </source>
</evidence>
<feature type="transmembrane region" description="Helical" evidence="2">
    <location>
        <begin position="924"/>
        <end position="944"/>
    </location>
</feature>
<dbReference type="OrthoDB" id="27934at2759"/>
<dbReference type="AlphaFoldDB" id="A0A9C7PTQ4"/>
<dbReference type="EMBL" id="BQMJ01000015">
    <property type="protein sequence ID" value="GJQ10311.1"/>
    <property type="molecule type" value="Genomic_DNA"/>
</dbReference>
<accession>A0A9C7PTQ4</accession>